<dbReference type="RefSeq" id="WP_091309875.1">
    <property type="nucleotide sequence ID" value="NZ_CBCSJU010000002.1"/>
</dbReference>
<evidence type="ECO:0000259" key="9">
    <source>
        <dbReference type="Pfam" id="PF05572"/>
    </source>
</evidence>
<dbReference type="Proteomes" id="UP000199702">
    <property type="component" value="Unassembled WGS sequence"/>
</dbReference>
<feature type="domain" description="Peptidase M43 pregnancy-associated plasma-A" evidence="9">
    <location>
        <begin position="233"/>
        <end position="321"/>
    </location>
</feature>
<keyword evidence="5" id="KW-0378">Hydrolase</keyword>
<dbReference type="Pfam" id="PF05572">
    <property type="entry name" value="Peptidase_M43"/>
    <property type="match status" value="1"/>
</dbReference>
<dbReference type="InterPro" id="IPR008754">
    <property type="entry name" value="Peptidase_M43"/>
</dbReference>
<dbReference type="GO" id="GO:0046872">
    <property type="term" value="F:metal ion binding"/>
    <property type="evidence" value="ECO:0007669"/>
    <property type="project" value="UniProtKB-KW"/>
</dbReference>
<name>A0A1H6SIG2_9FLAO</name>
<dbReference type="Pfam" id="PF18962">
    <property type="entry name" value="Por_Secre_tail"/>
    <property type="match status" value="1"/>
</dbReference>
<dbReference type="InterPro" id="IPR024079">
    <property type="entry name" value="MetalloPept_cat_dom_sf"/>
</dbReference>
<evidence type="ECO:0000256" key="3">
    <source>
        <dbReference type="ARBA" id="ARBA00022723"/>
    </source>
</evidence>
<proteinExistence type="inferred from homology"/>
<dbReference type="GO" id="GO:0006508">
    <property type="term" value="P:proteolysis"/>
    <property type="evidence" value="ECO:0007669"/>
    <property type="project" value="UniProtKB-KW"/>
</dbReference>
<gene>
    <name evidence="11" type="ORF">SAMN05660918_1268</name>
</gene>
<dbReference type="InterPro" id="IPR026444">
    <property type="entry name" value="Secre_tail"/>
</dbReference>
<dbReference type="OrthoDB" id="9792152at2"/>
<keyword evidence="4" id="KW-0732">Signal</keyword>
<keyword evidence="8" id="KW-1015">Disulfide bond</keyword>
<evidence type="ECO:0000256" key="5">
    <source>
        <dbReference type="ARBA" id="ARBA00022801"/>
    </source>
</evidence>
<keyword evidence="6" id="KW-0862">Zinc</keyword>
<sequence>MKTKLLLLFFVVSQISFGQQRTCGMQEHMDKIMFNPVLKKQYEEKQAKFEVEYQKLLNKKASENSLLSPNATIYIPVAVHFPSVSNASDAATKTCFRNLAQSQIDVINADYNAANTDISNWTAASAFYPGVNVGDLDVQFVIATQNHPAGTGIANGTVAVTFGTDFLGGADSDTTWVGYMNFVVRDEGNQILGYSPLGGSPAAGNTVVMNTICFGSGAGCTGYVPQSPYHLGRTVTHELGHFFNLDHTFASNGCNPANANCATEGDRVCDTPRLTFESYGCPAAGSLNACGTLKSLTMNYMDYVNDPCMYMFTAGQATRALAYINTILPEFKPNVLSNTSFLESNFAFYPNPNKGTFNLQFKEVVSDFNVEIFDVTGKMVYINEFYQNSDLVKEIKIQEEISKGIYFMNIKTNDGLITKKIIIE</sequence>
<dbReference type="PANTHER" id="PTHR47466:SF1">
    <property type="entry name" value="METALLOPROTEASE MEP1 (AFU_ORTHOLOGUE AFUA_1G07730)-RELATED"/>
    <property type="match status" value="1"/>
</dbReference>
<evidence type="ECO:0000256" key="2">
    <source>
        <dbReference type="ARBA" id="ARBA00022670"/>
    </source>
</evidence>
<dbReference type="STRING" id="402734.SAMN05660918_1268"/>
<evidence type="ECO:0000313" key="12">
    <source>
        <dbReference type="Proteomes" id="UP000199702"/>
    </source>
</evidence>
<keyword evidence="7" id="KW-0482">Metalloprotease</keyword>
<evidence type="ECO:0000313" key="11">
    <source>
        <dbReference type="EMBL" id="SEI64657.1"/>
    </source>
</evidence>
<comment type="similarity">
    <text evidence="1">Belongs to the peptidase M43B family.</text>
</comment>
<dbReference type="Gene3D" id="3.40.390.10">
    <property type="entry name" value="Collagenase (Catalytic Domain)"/>
    <property type="match status" value="1"/>
</dbReference>
<evidence type="ECO:0000256" key="7">
    <source>
        <dbReference type="ARBA" id="ARBA00023049"/>
    </source>
</evidence>
<feature type="domain" description="Secretion system C-terminal sorting" evidence="10">
    <location>
        <begin position="349"/>
        <end position="423"/>
    </location>
</feature>
<dbReference type="PANTHER" id="PTHR47466">
    <property type="match status" value="1"/>
</dbReference>
<evidence type="ECO:0000256" key="8">
    <source>
        <dbReference type="ARBA" id="ARBA00023157"/>
    </source>
</evidence>
<keyword evidence="3" id="KW-0479">Metal-binding</keyword>
<organism evidence="11 12">
    <name type="scientific">Flavobacterium terrigena</name>
    <dbReference type="NCBI Taxonomy" id="402734"/>
    <lineage>
        <taxon>Bacteria</taxon>
        <taxon>Pseudomonadati</taxon>
        <taxon>Bacteroidota</taxon>
        <taxon>Flavobacteriia</taxon>
        <taxon>Flavobacteriales</taxon>
        <taxon>Flavobacteriaceae</taxon>
        <taxon>Flavobacterium</taxon>
    </lineage>
</organism>
<evidence type="ECO:0000256" key="6">
    <source>
        <dbReference type="ARBA" id="ARBA00022833"/>
    </source>
</evidence>
<protein>
    <submittedName>
        <fullName evidence="11">Por secretion system C-terminal sorting domain-containing protein</fullName>
    </submittedName>
</protein>
<dbReference type="EMBL" id="FNYA01000002">
    <property type="protein sequence ID" value="SEI64657.1"/>
    <property type="molecule type" value="Genomic_DNA"/>
</dbReference>
<evidence type="ECO:0000259" key="10">
    <source>
        <dbReference type="Pfam" id="PF18962"/>
    </source>
</evidence>
<dbReference type="SUPFAM" id="SSF55486">
    <property type="entry name" value="Metalloproteases ('zincins'), catalytic domain"/>
    <property type="match status" value="1"/>
</dbReference>
<reference evidence="12" key="1">
    <citation type="submission" date="2016-10" db="EMBL/GenBank/DDBJ databases">
        <authorList>
            <person name="Varghese N."/>
            <person name="Submissions S."/>
        </authorList>
    </citation>
    <scope>NUCLEOTIDE SEQUENCE [LARGE SCALE GENOMIC DNA]</scope>
    <source>
        <strain evidence="12">DSM 17934</strain>
    </source>
</reference>
<dbReference type="AlphaFoldDB" id="A0A1H6SIG2"/>
<keyword evidence="12" id="KW-1185">Reference proteome</keyword>
<dbReference type="GO" id="GO:0008237">
    <property type="term" value="F:metallopeptidase activity"/>
    <property type="evidence" value="ECO:0007669"/>
    <property type="project" value="UniProtKB-KW"/>
</dbReference>
<evidence type="ECO:0000256" key="1">
    <source>
        <dbReference type="ARBA" id="ARBA00008721"/>
    </source>
</evidence>
<keyword evidence="2" id="KW-0645">Protease</keyword>
<accession>A0A1H6SIG2</accession>
<dbReference type="NCBIfam" id="TIGR04183">
    <property type="entry name" value="Por_Secre_tail"/>
    <property type="match status" value="1"/>
</dbReference>
<evidence type="ECO:0000256" key="4">
    <source>
        <dbReference type="ARBA" id="ARBA00022729"/>
    </source>
</evidence>